<dbReference type="SMART" id="SM00448">
    <property type="entry name" value="REC"/>
    <property type="match status" value="1"/>
</dbReference>
<dbReference type="RefSeq" id="WP_035545528.1">
    <property type="nucleotide sequence ID" value="NZ_BAUP01000130.1"/>
</dbReference>
<gene>
    <name evidence="3" type="ORF">HE1_01077</name>
</gene>
<feature type="modified residue" description="4-aspartylphosphate" evidence="1">
    <location>
        <position position="55"/>
    </location>
</feature>
<sequence length="133" mass="15132">MKCLVVDDDLGLLGVMYHYLSQHLPLHWTIYTANNGLSARKLLHQHHGAHILITDRHMPGETGISLLRFVAEIWPNTRFILISSDQKDLHIVEENLSHFYFSHQQGLGAKGLFLVKPFSMSTLLQAVCELMVT</sequence>
<accession>A0A023E001</accession>
<feature type="domain" description="Response regulatory" evidence="2">
    <location>
        <begin position="2"/>
        <end position="131"/>
    </location>
</feature>
<dbReference type="Pfam" id="PF00072">
    <property type="entry name" value="Response_reg"/>
    <property type="match status" value="1"/>
</dbReference>
<evidence type="ECO:0000259" key="2">
    <source>
        <dbReference type="PROSITE" id="PS50110"/>
    </source>
</evidence>
<organism evidence="3 4">
    <name type="scientific">Holospora elegans E1</name>
    <dbReference type="NCBI Taxonomy" id="1427503"/>
    <lineage>
        <taxon>Bacteria</taxon>
        <taxon>Pseudomonadati</taxon>
        <taxon>Pseudomonadota</taxon>
        <taxon>Alphaproteobacteria</taxon>
        <taxon>Holosporales</taxon>
        <taxon>Holosporaceae</taxon>
        <taxon>Holospora</taxon>
    </lineage>
</organism>
<dbReference type="GO" id="GO:0000160">
    <property type="term" value="P:phosphorelay signal transduction system"/>
    <property type="evidence" value="ECO:0007669"/>
    <property type="project" value="InterPro"/>
</dbReference>
<protein>
    <submittedName>
        <fullName evidence="3">Nitrogen regulation protein NR(I)</fullName>
    </submittedName>
</protein>
<dbReference type="OrthoDB" id="9762726at2"/>
<evidence type="ECO:0000256" key="1">
    <source>
        <dbReference type="PROSITE-ProRule" id="PRU00169"/>
    </source>
</evidence>
<dbReference type="Proteomes" id="UP000024842">
    <property type="component" value="Unassembled WGS sequence"/>
</dbReference>
<reference evidence="3 4" key="1">
    <citation type="journal article" date="2014" name="FEMS Microbiol. Lett.">
        <title>Draft genome sequences of three Holospora species (Holospora obtusa, Holospora undulata, and Holospora elegans), endonuclear symbiotic bacteria of the ciliate Paramecium caudatum.</title>
        <authorList>
            <person name="Dohra H."/>
            <person name="Tanaka K."/>
            <person name="Suzuki T."/>
            <person name="Fujishima M."/>
            <person name="Suzuki H."/>
        </authorList>
    </citation>
    <scope>NUCLEOTIDE SEQUENCE [LARGE SCALE GENOMIC DNA]</scope>
    <source>
        <strain evidence="3 4">E1</strain>
    </source>
</reference>
<evidence type="ECO:0000313" key="3">
    <source>
        <dbReference type="EMBL" id="GAJ46738.1"/>
    </source>
</evidence>
<dbReference type="SUPFAM" id="SSF52172">
    <property type="entry name" value="CheY-like"/>
    <property type="match status" value="1"/>
</dbReference>
<dbReference type="PROSITE" id="PS50110">
    <property type="entry name" value="RESPONSE_REGULATORY"/>
    <property type="match status" value="1"/>
</dbReference>
<dbReference type="InterPro" id="IPR001789">
    <property type="entry name" value="Sig_transdc_resp-reg_receiver"/>
</dbReference>
<dbReference type="InterPro" id="IPR011006">
    <property type="entry name" value="CheY-like_superfamily"/>
</dbReference>
<evidence type="ECO:0000313" key="4">
    <source>
        <dbReference type="Proteomes" id="UP000024842"/>
    </source>
</evidence>
<dbReference type="EMBL" id="BAUP01000130">
    <property type="protein sequence ID" value="GAJ46738.1"/>
    <property type="molecule type" value="Genomic_DNA"/>
</dbReference>
<dbReference type="STRING" id="1427503.HE1_01077"/>
<name>A0A023E001_9PROT</name>
<proteinExistence type="predicted"/>
<keyword evidence="1" id="KW-0597">Phosphoprotein</keyword>
<comment type="caution">
    <text evidence="3">The sequence shown here is derived from an EMBL/GenBank/DDBJ whole genome shotgun (WGS) entry which is preliminary data.</text>
</comment>
<dbReference type="Gene3D" id="3.40.50.2300">
    <property type="match status" value="1"/>
</dbReference>
<dbReference type="AlphaFoldDB" id="A0A023E001"/>
<keyword evidence="4" id="KW-1185">Reference proteome</keyword>